<evidence type="ECO:0000313" key="2">
    <source>
        <dbReference type="EMBL" id="KAF9474211.1"/>
    </source>
</evidence>
<feature type="non-terminal residue" evidence="2">
    <location>
        <position position="205"/>
    </location>
</feature>
<name>A0A9P5YUM1_9AGAR</name>
<dbReference type="Pfam" id="PF17667">
    <property type="entry name" value="Pkinase_fungal"/>
    <property type="match status" value="1"/>
</dbReference>
<accession>A0A9P5YUM1</accession>
<dbReference type="EMBL" id="MU155391">
    <property type="protein sequence ID" value="KAF9474211.1"/>
    <property type="molecule type" value="Genomic_DNA"/>
</dbReference>
<sequence>TRSFIVWDPKEKRVVFMKDTWRIEGIDKEGQIYAELHAAHVEHIAPFERAGDLNHRTRAQECVGEAWARLGTKRPFRTYQHYRLALGVVGRDLESFKSTKELVTAVRDAVVAHSQIYERVKILHGDISVGNIMILPNGRGILIDFDLCKRLSSLKASWVPGRTGTWRYMSVRLQQGETPLRPTLADDLESFLHILIRLALLYTPN</sequence>
<evidence type="ECO:0000313" key="3">
    <source>
        <dbReference type="Proteomes" id="UP000807469"/>
    </source>
</evidence>
<organism evidence="2 3">
    <name type="scientific">Pholiota conissans</name>
    <dbReference type="NCBI Taxonomy" id="109636"/>
    <lineage>
        <taxon>Eukaryota</taxon>
        <taxon>Fungi</taxon>
        <taxon>Dikarya</taxon>
        <taxon>Basidiomycota</taxon>
        <taxon>Agaricomycotina</taxon>
        <taxon>Agaricomycetes</taxon>
        <taxon>Agaricomycetidae</taxon>
        <taxon>Agaricales</taxon>
        <taxon>Agaricineae</taxon>
        <taxon>Strophariaceae</taxon>
        <taxon>Pholiota</taxon>
    </lineage>
</organism>
<dbReference type="GO" id="GO:0005524">
    <property type="term" value="F:ATP binding"/>
    <property type="evidence" value="ECO:0007669"/>
    <property type="project" value="InterPro"/>
</dbReference>
<proteinExistence type="predicted"/>
<dbReference type="InterPro" id="IPR011009">
    <property type="entry name" value="Kinase-like_dom_sf"/>
</dbReference>
<dbReference type="InterPro" id="IPR040976">
    <property type="entry name" value="Pkinase_fungal"/>
</dbReference>
<evidence type="ECO:0000259" key="1">
    <source>
        <dbReference type="PROSITE" id="PS50011"/>
    </source>
</evidence>
<reference evidence="2" key="1">
    <citation type="submission" date="2020-11" db="EMBL/GenBank/DDBJ databases">
        <authorList>
            <consortium name="DOE Joint Genome Institute"/>
            <person name="Ahrendt S."/>
            <person name="Riley R."/>
            <person name="Andreopoulos W."/>
            <person name="Labutti K."/>
            <person name="Pangilinan J."/>
            <person name="Ruiz-Duenas F.J."/>
            <person name="Barrasa J.M."/>
            <person name="Sanchez-Garcia M."/>
            <person name="Camarero S."/>
            <person name="Miyauchi S."/>
            <person name="Serrano A."/>
            <person name="Linde D."/>
            <person name="Babiker R."/>
            <person name="Drula E."/>
            <person name="Ayuso-Fernandez I."/>
            <person name="Pacheco R."/>
            <person name="Padilla G."/>
            <person name="Ferreira P."/>
            <person name="Barriuso J."/>
            <person name="Kellner H."/>
            <person name="Castanera R."/>
            <person name="Alfaro M."/>
            <person name="Ramirez L."/>
            <person name="Pisabarro A.G."/>
            <person name="Kuo A."/>
            <person name="Tritt A."/>
            <person name="Lipzen A."/>
            <person name="He G."/>
            <person name="Yan M."/>
            <person name="Ng V."/>
            <person name="Cullen D."/>
            <person name="Martin F."/>
            <person name="Rosso M.-N."/>
            <person name="Henrissat B."/>
            <person name="Hibbett D."/>
            <person name="Martinez A.T."/>
            <person name="Grigoriev I.V."/>
        </authorList>
    </citation>
    <scope>NUCLEOTIDE SEQUENCE</scope>
    <source>
        <strain evidence="2">CIRM-BRFM 674</strain>
    </source>
</reference>
<protein>
    <recommendedName>
        <fullName evidence="1">Protein kinase domain-containing protein</fullName>
    </recommendedName>
</protein>
<dbReference type="InterPro" id="IPR000719">
    <property type="entry name" value="Prot_kinase_dom"/>
</dbReference>
<keyword evidence="3" id="KW-1185">Reference proteome</keyword>
<comment type="caution">
    <text evidence="2">The sequence shown here is derived from an EMBL/GenBank/DDBJ whole genome shotgun (WGS) entry which is preliminary data.</text>
</comment>
<dbReference type="Gene3D" id="1.10.510.10">
    <property type="entry name" value="Transferase(Phosphotransferase) domain 1"/>
    <property type="match status" value="1"/>
</dbReference>
<dbReference type="PANTHER" id="PTHR38248">
    <property type="entry name" value="FUNK1 6"/>
    <property type="match status" value="1"/>
</dbReference>
<dbReference type="OrthoDB" id="2739948at2759"/>
<dbReference type="AlphaFoldDB" id="A0A9P5YUM1"/>
<dbReference type="Proteomes" id="UP000807469">
    <property type="component" value="Unassembled WGS sequence"/>
</dbReference>
<feature type="domain" description="Protein kinase" evidence="1">
    <location>
        <begin position="1"/>
        <end position="205"/>
    </location>
</feature>
<dbReference type="PANTHER" id="PTHR38248:SF2">
    <property type="entry name" value="FUNK1 11"/>
    <property type="match status" value="1"/>
</dbReference>
<gene>
    <name evidence="2" type="ORF">BDN70DRAFT_776044</name>
</gene>
<dbReference type="GO" id="GO:0004672">
    <property type="term" value="F:protein kinase activity"/>
    <property type="evidence" value="ECO:0007669"/>
    <property type="project" value="InterPro"/>
</dbReference>
<feature type="non-terminal residue" evidence="2">
    <location>
        <position position="1"/>
    </location>
</feature>
<dbReference type="SUPFAM" id="SSF56112">
    <property type="entry name" value="Protein kinase-like (PK-like)"/>
    <property type="match status" value="1"/>
</dbReference>
<dbReference type="PROSITE" id="PS50011">
    <property type="entry name" value="PROTEIN_KINASE_DOM"/>
    <property type="match status" value="1"/>
</dbReference>